<proteinExistence type="predicted"/>
<keyword evidence="2" id="KW-0723">Serine/threonine-protein kinase</keyword>
<dbReference type="FunFam" id="1.10.510.10:FF:000021">
    <property type="entry name" value="Serine/threonine protein kinase"/>
    <property type="match status" value="1"/>
</dbReference>
<evidence type="ECO:0000259" key="9">
    <source>
        <dbReference type="PROSITE" id="PS50011"/>
    </source>
</evidence>
<evidence type="ECO:0000256" key="8">
    <source>
        <dbReference type="SAM" id="Phobius"/>
    </source>
</evidence>
<feature type="transmembrane region" description="Helical" evidence="8">
    <location>
        <begin position="401"/>
        <end position="420"/>
    </location>
</feature>
<dbReference type="Pfam" id="PF00069">
    <property type="entry name" value="Pkinase"/>
    <property type="match status" value="1"/>
</dbReference>
<dbReference type="GO" id="GO:0005524">
    <property type="term" value="F:ATP binding"/>
    <property type="evidence" value="ECO:0007669"/>
    <property type="project" value="UniProtKB-UniRule"/>
</dbReference>
<dbReference type="SUPFAM" id="SSF56112">
    <property type="entry name" value="Protein kinase-like (PK-like)"/>
    <property type="match status" value="1"/>
</dbReference>
<dbReference type="InterPro" id="IPR011009">
    <property type="entry name" value="Kinase-like_dom_sf"/>
</dbReference>
<dbReference type="SMART" id="SM00220">
    <property type="entry name" value="S_TKc"/>
    <property type="match status" value="1"/>
</dbReference>
<name>A0A1F6T4L3_9PROT</name>
<evidence type="ECO:0000256" key="2">
    <source>
        <dbReference type="ARBA" id="ARBA00022527"/>
    </source>
</evidence>
<keyword evidence="8" id="KW-0812">Transmembrane</keyword>
<reference evidence="10 11" key="1">
    <citation type="journal article" date="2016" name="Nat. Commun.">
        <title>Thousands of microbial genomes shed light on interconnected biogeochemical processes in an aquifer system.</title>
        <authorList>
            <person name="Anantharaman K."/>
            <person name="Brown C.T."/>
            <person name="Hug L.A."/>
            <person name="Sharon I."/>
            <person name="Castelle C.J."/>
            <person name="Probst A.J."/>
            <person name="Thomas B.C."/>
            <person name="Singh A."/>
            <person name="Wilkins M.J."/>
            <person name="Karaoz U."/>
            <person name="Brodie E.L."/>
            <person name="Williams K.H."/>
            <person name="Hubbard S.S."/>
            <person name="Banfield J.F."/>
        </authorList>
    </citation>
    <scope>NUCLEOTIDE SEQUENCE [LARGE SCALE GENOMIC DNA]</scope>
</reference>
<evidence type="ECO:0000313" key="10">
    <source>
        <dbReference type="EMBL" id="OGI40072.1"/>
    </source>
</evidence>
<sequence>MKRKGFYKEDWFIALLVGLVFLTGSLSQIGLLEKFETMAYDAGVKMTSRTPGATSNIVIIGIDDESIKAIGRWPWPRSVMADMIDYLKKVDAKAIGLLVFFTEPQTDPGLTHIRQIKDYVEKARLPRHADIELRKQLSQAETALDSDARLAKAIPAAGNVYLPMFFVPGEPIGKPDKPLPDFVSRNKLEVPPLVKKGVESARSVDYPFDLIGKSARGIGNLTLLSQDDSAEIRSTALVIEYFGQYYPSLPLMLAARQLNLDTRDIEVKFGEGVKLGRLNIRTNDKLRMLSAFYPSRGNDAEQTTAFKRFPFVNVRDGAIKDAAFKDKIVLIGATATGLSNFHPTPLGVKMTDAELNANFIASILNQDFYVRPSWAEFAEAGIFLVIILYLMFAVPRLRGQWAAGTSLAVLVLLLLAGHYLLVSEKLWLRTVSPALLLFVGHLLITSKRFFLTERLKTEAETDSAQNNRMLGLAFQSQGQLDSALDKFRRLPVDESVLELIYNLALDYERKRQFSKAGNCYDYILKHDAKFKDVPERKKRAVAAENTVILGGKGGTASGTLLLDGTSQRPTLGRYEVERELGKGAMGTVYFGRDPRINRTVAIKTLALSQEFEEGELEKVRERFFREAETAGRLTHPNIVTIYDAGEEHDLAYIAMEFLEGKDLTHILQPKAPPPVEWTVEIIAQVADALDYAHRHDVVHRDIKPANIMYNDKTRTVKVTDFGIARITASSRTKTGVVMGTPSYMSPEQISGKHVDGRSDLFSLGVTLYELLTGKQPFIGDSLANLMYQIANEKHPDLLLQRTGLPACLKIVMDKVLAKNPDKRYQTCMEFRDALLKCVPVNRETNAGTAKA</sequence>
<organism evidence="10 11">
    <name type="scientific">Candidatus Muproteobacteria bacterium RBG_16_62_13</name>
    <dbReference type="NCBI Taxonomy" id="1817756"/>
    <lineage>
        <taxon>Bacteria</taxon>
        <taxon>Pseudomonadati</taxon>
        <taxon>Pseudomonadota</taxon>
        <taxon>Candidatus Muproteobacteria</taxon>
    </lineage>
</organism>
<dbReference type="Gene3D" id="1.10.510.10">
    <property type="entry name" value="Transferase(Phosphotransferase) domain 1"/>
    <property type="match status" value="1"/>
</dbReference>
<keyword evidence="8" id="KW-1133">Transmembrane helix</keyword>
<dbReference type="SMART" id="SM01080">
    <property type="entry name" value="CHASE2"/>
    <property type="match status" value="1"/>
</dbReference>
<evidence type="ECO:0000256" key="3">
    <source>
        <dbReference type="ARBA" id="ARBA00022679"/>
    </source>
</evidence>
<dbReference type="InterPro" id="IPR017441">
    <property type="entry name" value="Protein_kinase_ATP_BS"/>
</dbReference>
<dbReference type="InterPro" id="IPR011990">
    <property type="entry name" value="TPR-like_helical_dom_sf"/>
</dbReference>
<feature type="transmembrane region" description="Helical" evidence="8">
    <location>
        <begin position="426"/>
        <end position="444"/>
    </location>
</feature>
<dbReference type="PROSITE" id="PS50011">
    <property type="entry name" value="PROTEIN_KINASE_DOM"/>
    <property type="match status" value="1"/>
</dbReference>
<dbReference type="InterPro" id="IPR000719">
    <property type="entry name" value="Prot_kinase_dom"/>
</dbReference>
<dbReference type="GO" id="GO:0004674">
    <property type="term" value="F:protein serine/threonine kinase activity"/>
    <property type="evidence" value="ECO:0007669"/>
    <property type="project" value="UniProtKB-KW"/>
</dbReference>
<dbReference type="EMBL" id="MFSQ01000067">
    <property type="protein sequence ID" value="OGI40072.1"/>
    <property type="molecule type" value="Genomic_DNA"/>
</dbReference>
<keyword evidence="5" id="KW-0418">Kinase</keyword>
<comment type="caution">
    <text evidence="10">The sequence shown here is derived from an EMBL/GenBank/DDBJ whole genome shotgun (WGS) entry which is preliminary data.</text>
</comment>
<keyword evidence="6 7" id="KW-0067">ATP-binding</keyword>
<evidence type="ECO:0000256" key="5">
    <source>
        <dbReference type="ARBA" id="ARBA00022777"/>
    </source>
</evidence>
<dbReference type="EC" id="2.7.11.1" evidence="1"/>
<keyword evidence="3" id="KW-0808">Transferase</keyword>
<feature type="domain" description="Protein kinase" evidence="9">
    <location>
        <begin position="574"/>
        <end position="835"/>
    </location>
</feature>
<dbReference type="PROSITE" id="PS00107">
    <property type="entry name" value="PROTEIN_KINASE_ATP"/>
    <property type="match status" value="1"/>
</dbReference>
<protein>
    <recommendedName>
        <fullName evidence="1">non-specific serine/threonine protein kinase</fullName>
        <ecNumber evidence="1">2.7.11.1</ecNumber>
    </recommendedName>
</protein>
<dbReference type="STRING" id="1817756.A2140_01370"/>
<evidence type="ECO:0000313" key="11">
    <source>
        <dbReference type="Proteomes" id="UP000178379"/>
    </source>
</evidence>
<dbReference type="Gene3D" id="3.30.200.20">
    <property type="entry name" value="Phosphorylase Kinase, domain 1"/>
    <property type="match status" value="1"/>
</dbReference>
<evidence type="ECO:0000256" key="7">
    <source>
        <dbReference type="PROSITE-ProRule" id="PRU10141"/>
    </source>
</evidence>
<dbReference type="PROSITE" id="PS00108">
    <property type="entry name" value="PROTEIN_KINASE_ST"/>
    <property type="match status" value="1"/>
</dbReference>
<accession>A0A1F6T4L3</accession>
<feature type="binding site" evidence="7">
    <location>
        <position position="603"/>
    </location>
    <ligand>
        <name>ATP</name>
        <dbReference type="ChEBI" id="CHEBI:30616"/>
    </ligand>
</feature>
<dbReference type="InterPro" id="IPR007890">
    <property type="entry name" value="CHASE2"/>
</dbReference>
<dbReference type="AlphaFoldDB" id="A0A1F6T4L3"/>
<dbReference type="CDD" id="cd14014">
    <property type="entry name" value="STKc_PknB_like"/>
    <property type="match status" value="1"/>
</dbReference>
<dbReference type="SUPFAM" id="SSF48452">
    <property type="entry name" value="TPR-like"/>
    <property type="match status" value="1"/>
</dbReference>
<keyword evidence="8" id="KW-0472">Membrane</keyword>
<dbReference type="Pfam" id="PF05226">
    <property type="entry name" value="CHASE2"/>
    <property type="match status" value="1"/>
</dbReference>
<dbReference type="Proteomes" id="UP000178379">
    <property type="component" value="Unassembled WGS sequence"/>
</dbReference>
<keyword evidence="4 7" id="KW-0547">Nucleotide-binding</keyword>
<dbReference type="PANTHER" id="PTHR43289">
    <property type="entry name" value="MITOGEN-ACTIVATED PROTEIN KINASE KINASE KINASE 20-RELATED"/>
    <property type="match status" value="1"/>
</dbReference>
<dbReference type="PANTHER" id="PTHR43289:SF6">
    <property type="entry name" value="SERINE_THREONINE-PROTEIN KINASE NEKL-3"/>
    <property type="match status" value="1"/>
</dbReference>
<evidence type="ECO:0000256" key="1">
    <source>
        <dbReference type="ARBA" id="ARBA00012513"/>
    </source>
</evidence>
<gene>
    <name evidence="10" type="ORF">A2140_01370</name>
</gene>
<feature type="transmembrane region" description="Helical" evidence="8">
    <location>
        <begin position="374"/>
        <end position="394"/>
    </location>
</feature>
<dbReference type="InterPro" id="IPR008271">
    <property type="entry name" value="Ser/Thr_kinase_AS"/>
</dbReference>
<evidence type="ECO:0000256" key="6">
    <source>
        <dbReference type="ARBA" id="ARBA00022840"/>
    </source>
</evidence>
<evidence type="ECO:0000256" key="4">
    <source>
        <dbReference type="ARBA" id="ARBA00022741"/>
    </source>
</evidence>